<name>A0ABV9YJH5_9PSEU</name>
<dbReference type="Gene3D" id="3.90.226.10">
    <property type="entry name" value="2-enoyl-CoA Hydratase, Chain A, domain 1"/>
    <property type="match status" value="1"/>
</dbReference>
<dbReference type="PANTHER" id="PTHR43459">
    <property type="entry name" value="ENOYL-COA HYDRATASE"/>
    <property type="match status" value="1"/>
</dbReference>
<dbReference type="EMBL" id="JBHSIV010000005">
    <property type="protein sequence ID" value="MFC5061797.1"/>
    <property type="molecule type" value="Genomic_DNA"/>
</dbReference>
<dbReference type="InterPro" id="IPR001753">
    <property type="entry name" value="Enoyl-CoA_hydra/iso"/>
</dbReference>
<dbReference type="PANTHER" id="PTHR43459:SF1">
    <property type="entry name" value="EG:BACN32G11.4 PROTEIN"/>
    <property type="match status" value="1"/>
</dbReference>
<evidence type="ECO:0000256" key="1">
    <source>
        <dbReference type="ARBA" id="ARBA00005254"/>
    </source>
</evidence>
<organism evidence="2 3">
    <name type="scientific">Actinomycetospora atypica</name>
    <dbReference type="NCBI Taxonomy" id="1290095"/>
    <lineage>
        <taxon>Bacteria</taxon>
        <taxon>Bacillati</taxon>
        <taxon>Actinomycetota</taxon>
        <taxon>Actinomycetes</taxon>
        <taxon>Pseudonocardiales</taxon>
        <taxon>Pseudonocardiaceae</taxon>
        <taxon>Actinomycetospora</taxon>
    </lineage>
</organism>
<evidence type="ECO:0000313" key="2">
    <source>
        <dbReference type="EMBL" id="MFC5061797.1"/>
    </source>
</evidence>
<proteinExistence type="inferred from homology"/>
<gene>
    <name evidence="2" type="ORF">ACFPBZ_06245</name>
</gene>
<dbReference type="InterPro" id="IPR014748">
    <property type="entry name" value="Enoyl-CoA_hydra_C"/>
</dbReference>
<comment type="similarity">
    <text evidence="1">Belongs to the enoyl-CoA hydratase/isomerase family.</text>
</comment>
<evidence type="ECO:0000313" key="3">
    <source>
        <dbReference type="Proteomes" id="UP001595947"/>
    </source>
</evidence>
<keyword evidence="3" id="KW-1185">Reference proteome</keyword>
<dbReference type="Pfam" id="PF00378">
    <property type="entry name" value="ECH_1"/>
    <property type="match status" value="1"/>
</dbReference>
<dbReference type="Gene3D" id="1.10.12.10">
    <property type="entry name" value="Lyase 2-enoyl-coa Hydratase, Chain A, domain 2"/>
    <property type="match status" value="1"/>
</dbReference>
<sequence>MTPPYDDVRVADLAGARHIQLHRPGSLNAWTPAMGRELLEAVTDAAGDPAVRAILISGAGRSFCAGADVKNARETTADGTPDLSGRLREIYNPVILAVRTAPKPVVGMVHGAVAGLGASLALACDLLVAASDAYFLLAFARIGVMPDGGALTFLAERVGLTRAAELAMLAEKLPADRALDWGLLTAVHPPDEAFDRAVALTERLAAGPTVALASIKRTLGAAAQRGLADALSEEADAQQVHGATHDYAEGRAAFAEKRTARFLGR</sequence>
<dbReference type="CDD" id="cd06558">
    <property type="entry name" value="crotonase-like"/>
    <property type="match status" value="1"/>
</dbReference>
<dbReference type="Proteomes" id="UP001595947">
    <property type="component" value="Unassembled WGS sequence"/>
</dbReference>
<protein>
    <submittedName>
        <fullName evidence="2">Enoyl-CoA hydratase-related protein</fullName>
    </submittedName>
</protein>
<reference evidence="3" key="1">
    <citation type="journal article" date="2019" name="Int. J. Syst. Evol. Microbiol.">
        <title>The Global Catalogue of Microorganisms (GCM) 10K type strain sequencing project: providing services to taxonomists for standard genome sequencing and annotation.</title>
        <authorList>
            <consortium name="The Broad Institute Genomics Platform"/>
            <consortium name="The Broad Institute Genome Sequencing Center for Infectious Disease"/>
            <person name="Wu L."/>
            <person name="Ma J."/>
        </authorList>
    </citation>
    <scope>NUCLEOTIDE SEQUENCE [LARGE SCALE GENOMIC DNA]</scope>
    <source>
        <strain evidence="3">CGMCC 4.7093</strain>
    </source>
</reference>
<accession>A0ABV9YJH5</accession>
<dbReference type="SUPFAM" id="SSF52096">
    <property type="entry name" value="ClpP/crotonase"/>
    <property type="match status" value="1"/>
</dbReference>
<dbReference type="InterPro" id="IPR029045">
    <property type="entry name" value="ClpP/crotonase-like_dom_sf"/>
</dbReference>
<comment type="caution">
    <text evidence="2">The sequence shown here is derived from an EMBL/GenBank/DDBJ whole genome shotgun (WGS) entry which is preliminary data.</text>
</comment>
<dbReference type="RefSeq" id="WP_378035151.1">
    <property type="nucleotide sequence ID" value="NZ_JBHSIV010000005.1"/>
</dbReference>